<comment type="similarity">
    <text evidence="1">Belongs to the RelE toxin family.</text>
</comment>
<gene>
    <name evidence="3" type="ORF">MRSR164_03855</name>
</gene>
<dbReference type="InterPro" id="IPR035093">
    <property type="entry name" value="RelE/ParE_toxin_dom_sf"/>
</dbReference>
<dbReference type="Pfam" id="PF05016">
    <property type="entry name" value="ParE_toxin"/>
    <property type="match status" value="1"/>
</dbReference>
<comment type="caution">
    <text evidence="3">The sequence shown here is derived from an EMBL/GenBank/DDBJ whole genome shotgun (WGS) entry which is preliminary data.</text>
</comment>
<dbReference type="Proteomes" id="UP001349262">
    <property type="component" value="Unassembled WGS sequence"/>
</dbReference>
<evidence type="ECO:0000313" key="4">
    <source>
        <dbReference type="Proteomes" id="UP001349262"/>
    </source>
</evidence>
<evidence type="ECO:0000256" key="2">
    <source>
        <dbReference type="ARBA" id="ARBA00022649"/>
    </source>
</evidence>
<accession>A0ABU7T6Q1</accession>
<sequence>MAVKVRFRQAALTDLFDLYAYIAEQSGRARAAAYIDRIEAACLGLADFPERGTRRDDLRPGLRTLGFRRQASIVFRVDDAGVEIGRILYGGRDLDALAIEPEE</sequence>
<dbReference type="InterPro" id="IPR007712">
    <property type="entry name" value="RelE/ParE_toxin"/>
</dbReference>
<protein>
    <submittedName>
        <fullName evidence="3">Plasmid stabilization protein</fullName>
    </submittedName>
</protein>
<organism evidence="3 4">
    <name type="scientific">Methylobacterium radiotolerans</name>
    <dbReference type="NCBI Taxonomy" id="31998"/>
    <lineage>
        <taxon>Bacteria</taxon>
        <taxon>Pseudomonadati</taxon>
        <taxon>Pseudomonadota</taxon>
        <taxon>Alphaproteobacteria</taxon>
        <taxon>Hyphomicrobiales</taxon>
        <taxon>Methylobacteriaceae</taxon>
        <taxon>Methylobacterium</taxon>
    </lineage>
</organism>
<evidence type="ECO:0000313" key="3">
    <source>
        <dbReference type="EMBL" id="MEE7455972.1"/>
    </source>
</evidence>
<keyword evidence="4" id="KW-1185">Reference proteome</keyword>
<dbReference type="PANTHER" id="PTHR33755">
    <property type="entry name" value="TOXIN PARE1-RELATED"/>
    <property type="match status" value="1"/>
</dbReference>
<evidence type="ECO:0000256" key="1">
    <source>
        <dbReference type="ARBA" id="ARBA00006226"/>
    </source>
</evidence>
<dbReference type="EMBL" id="MLBY01000002">
    <property type="protein sequence ID" value="MEE7455972.1"/>
    <property type="molecule type" value="Genomic_DNA"/>
</dbReference>
<proteinExistence type="inferred from homology"/>
<reference evidence="3 4" key="1">
    <citation type="journal article" date="2012" name="Genet. Mol. Biol.">
        <title>Analysis of 16S rRNA and mxaF genes revealing insights into Methylobacterium niche-specific plant association.</title>
        <authorList>
            <person name="Dourado M.N."/>
            <person name="Andreote F.D."/>
            <person name="Dini-Andreote F."/>
            <person name="Conti R."/>
            <person name="Araujo J.M."/>
            <person name="Araujo W.L."/>
        </authorList>
    </citation>
    <scope>NUCLEOTIDE SEQUENCE [LARGE SCALE GENOMIC DNA]</scope>
    <source>
        <strain evidence="3 4">SR1.6/4</strain>
    </source>
</reference>
<name>A0ABU7T6Q1_9HYPH</name>
<keyword evidence="2" id="KW-1277">Toxin-antitoxin system</keyword>
<dbReference type="InterPro" id="IPR051803">
    <property type="entry name" value="TA_system_RelE-like_toxin"/>
</dbReference>
<dbReference type="Gene3D" id="3.30.2310.20">
    <property type="entry name" value="RelE-like"/>
    <property type="match status" value="1"/>
</dbReference>